<sequence length="51" mass="5592">MAQSEQEVRNAIARVKNSPAHASKEDWNVVNDFARQAGSLGNLAREAIKGR</sequence>
<dbReference type="AlphaFoldDB" id="A0A1H4J929"/>
<dbReference type="EMBL" id="FNTL01000003">
    <property type="protein sequence ID" value="SEB42082.1"/>
    <property type="molecule type" value="Genomic_DNA"/>
</dbReference>
<organism evidence="1 2">
    <name type="scientific">Rhodococcus jostii</name>
    <dbReference type="NCBI Taxonomy" id="132919"/>
    <lineage>
        <taxon>Bacteria</taxon>
        <taxon>Bacillati</taxon>
        <taxon>Actinomycetota</taxon>
        <taxon>Actinomycetes</taxon>
        <taxon>Mycobacteriales</taxon>
        <taxon>Nocardiaceae</taxon>
        <taxon>Rhodococcus</taxon>
    </lineage>
</organism>
<gene>
    <name evidence="1" type="ORF">SAMN04490220_0681</name>
</gene>
<protein>
    <submittedName>
        <fullName evidence="1">Uncharacterized protein</fullName>
    </submittedName>
</protein>
<proteinExistence type="predicted"/>
<evidence type="ECO:0000313" key="1">
    <source>
        <dbReference type="EMBL" id="SEB42082.1"/>
    </source>
</evidence>
<accession>A0A1H4J929</accession>
<dbReference type="Proteomes" id="UP000183407">
    <property type="component" value="Unassembled WGS sequence"/>
</dbReference>
<name>A0A1H4J929_RHOJO</name>
<evidence type="ECO:0000313" key="2">
    <source>
        <dbReference type="Proteomes" id="UP000183407"/>
    </source>
</evidence>
<reference evidence="2" key="1">
    <citation type="submission" date="2016-10" db="EMBL/GenBank/DDBJ databases">
        <authorList>
            <person name="Varghese N."/>
        </authorList>
    </citation>
    <scope>NUCLEOTIDE SEQUENCE [LARGE SCALE GENOMIC DNA]</scope>
    <source>
        <strain evidence="2">DSM 44719</strain>
    </source>
</reference>